<dbReference type="AlphaFoldDB" id="A0A0F8YZJ9"/>
<gene>
    <name evidence="1" type="ORF">LCGC14_2758820</name>
</gene>
<feature type="non-terminal residue" evidence="1">
    <location>
        <position position="1"/>
    </location>
</feature>
<reference evidence="1" key="1">
    <citation type="journal article" date="2015" name="Nature">
        <title>Complex archaea that bridge the gap between prokaryotes and eukaryotes.</title>
        <authorList>
            <person name="Spang A."/>
            <person name="Saw J.H."/>
            <person name="Jorgensen S.L."/>
            <person name="Zaremba-Niedzwiedzka K."/>
            <person name="Martijn J."/>
            <person name="Lind A.E."/>
            <person name="van Eijk R."/>
            <person name="Schleper C."/>
            <person name="Guy L."/>
            <person name="Ettema T.J."/>
        </authorList>
    </citation>
    <scope>NUCLEOTIDE SEQUENCE</scope>
</reference>
<dbReference type="EMBL" id="LAZR01050655">
    <property type="protein sequence ID" value="KKK86877.1"/>
    <property type="molecule type" value="Genomic_DNA"/>
</dbReference>
<organism evidence="1">
    <name type="scientific">marine sediment metagenome</name>
    <dbReference type="NCBI Taxonomy" id="412755"/>
    <lineage>
        <taxon>unclassified sequences</taxon>
        <taxon>metagenomes</taxon>
        <taxon>ecological metagenomes</taxon>
    </lineage>
</organism>
<protein>
    <submittedName>
        <fullName evidence="1">Uncharacterized protein</fullName>
    </submittedName>
</protein>
<comment type="caution">
    <text evidence="1">The sequence shown here is derived from an EMBL/GenBank/DDBJ whole genome shotgun (WGS) entry which is preliminary data.</text>
</comment>
<evidence type="ECO:0000313" key="1">
    <source>
        <dbReference type="EMBL" id="KKK86877.1"/>
    </source>
</evidence>
<name>A0A0F8YZJ9_9ZZZZ</name>
<sequence length="28" mass="3417">GFRVLVFWEHEIKVMELNDLRSKIICKI</sequence>
<accession>A0A0F8YZJ9</accession>
<proteinExistence type="predicted"/>